<feature type="region of interest" description="Disordered" evidence="1">
    <location>
        <begin position="150"/>
        <end position="177"/>
    </location>
</feature>
<dbReference type="RefSeq" id="WP_037480255.1">
    <property type="nucleotide sequence ID" value="NZ_AZRA01000039.1"/>
</dbReference>
<dbReference type="AlphaFoldDB" id="A0A059KMX7"/>
<gene>
    <name evidence="2" type="ORF">X805_15710</name>
</gene>
<name>A0A059KMX7_9BURK</name>
<dbReference type="InterPro" id="IPR021736">
    <property type="entry name" value="DUF3305"/>
</dbReference>
<organism evidence="2 3">
    <name type="scientific">Sphaerotilus natans subsp. natans DSM 6575</name>
    <dbReference type="NCBI Taxonomy" id="1286631"/>
    <lineage>
        <taxon>Bacteria</taxon>
        <taxon>Pseudomonadati</taxon>
        <taxon>Pseudomonadota</taxon>
        <taxon>Betaproteobacteria</taxon>
        <taxon>Burkholderiales</taxon>
        <taxon>Sphaerotilaceae</taxon>
        <taxon>Sphaerotilus</taxon>
    </lineage>
</organism>
<dbReference type="eggNOG" id="ENOG5032ZV5">
    <property type="taxonomic scope" value="Bacteria"/>
</dbReference>
<evidence type="ECO:0000313" key="3">
    <source>
        <dbReference type="Proteomes" id="UP000026714"/>
    </source>
</evidence>
<dbReference type="STRING" id="34103.SAMN05421778_11350"/>
<dbReference type="Proteomes" id="UP000026714">
    <property type="component" value="Unassembled WGS sequence"/>
</dbReference>
<evidence type="ECO:0000313" key="2">
    <source>
        <dbReference type="EMBL" id="KDB52837.1"/>
    </source>
</evidence>
<reference evidence="2 3" key="1">
    <citation type="journal article" date="2014" name="FEMS Microbiol. Ecol.">
        <title>Sphaerotilus natans encrusted with nanoball-shaped Fe(III) oxide minerals formed by nitrate-reducing mixotrophic Fe(II) oxidation.</title>
        <authorList>
            <person name="Park S."/>
            <person name="Kim D.H."/>
            <person name="Lee J.H."/>
            <person name="Hur H.G."/>
        </authorList>
    </citation>
    <scope>NUCLEOTIDE SEQUENCE [LARGE SCALE GENOMIC DNA]</scope>
    <source>
        <strain evidence="2 3">DSM 6575</strain>
    </source>
</reference>
<evidence type="ECO:0008006" key="4">
    <source>
        <dbReference type="Google" id="ProtNLM"/>
    </source>
</evidence>
<proteinExistence type="predicted"/>
<comment type="caution">
    <text evidence="2">The sequence shown here is derived from an EMBL/GenBank/DDBJ whole genome shotgun (WGS) entry which is preliminary data.</text>
</comment>
<accession>A0A059KMX7</accession>
<evidence type="ECO:0000256" key="1">
    <source>
        <dbReference type="SAM" id="MobiDB-lite"/>
    </source>
</evidence>
<keyword evidence="3" id="KW-1185">Reference proteome</keyword>
<protein>
    <recommendedName>
        <fullName evidence="4">DUF3305 domain-containing protein</fullName>
    </recommendedName>
</protein>
<sequence>MTQPTDESPPAPPEIRVAVVIERHARPSVWEEWRFSLAEVLIDEGQWGNQPRCLRDDGQRASFLYPGFPVRLHRDEGEGYYLNLSSGAPVWFVMWRVDDENASQAAPETVTLSYNEAGRLLDAQERVDNLPLPEAVRAWLQAWTDANYRPEPKKRRRPASFVDPARRGPGGDAPECA</sequence>
<dbReference type="EMBL" id="AZRA01000039">
    <property type="protein sequence ID" value="KDB52837.1"/>
    <property type="molecule type" value="Genomic_DNA"/>
</dbReference>
<dbReference type="Pfam" id="PF11749">
    <property type="entry name" value="DUF3305"/>
    <property type="match status" value="1"/>
</dbReference>
<dbReference type="PATRIC" id="fig|1286631.3.peg.1546"/>